<evidence type="ECO:0000313" key="4">
    <source>
        <dbReference type="EMBL" id="USQ80508.1"/>
    </source>
</evidence>
<dbReference type="PANTHER" id="PTHR13078:SF56">
    <property type="entry name" value="PEROXISOMAL MULTIFUNCTIONAL ENZYME TYPE 2"/>
    <property type="match status" value="1"/>
</dbReference>
<evidence type="ECO:0008006" key="6">
    <source>
        <dbReference type="Google" id="ProtNLM"/>
    </source>
</evidence>
<dbReference type="InterPro" id="IPR029069">
    <property type="entry name" value="HotDog_dom_sf"/>
</dbReference>
<name>A0ABY4YVV8_9MICO</name>
<sequence length="286" mass="30174">MSLNHDLIGVPSEAVRRSWTSKDTLLYAVGCGAGHDDPLAELSLTTENSHDIAQQVLPTYGVLVASGGGGRKLGDFNPAMLVHGGQEVELSRPLPVEGEVEVTSVITGIEDKRSGALISSESRAVDVATGEDLVLSRSQIFIRGEGGFSDGTTGGSPAPAHEWVLPEREPDLVAEMPTWPGQALVYRLSGDRNPLHSDPVFAARGNFERPILHGLCTYGISARALISGLADGEVSALTAIGGRFSAPVTPGDTLTVRAWRSDDGDVTFQTLRSDGTVCFDRGTARV</sequence>
<protein>
    <recommendedName>
        <fullName evidence="6">Acyl dehydratase</fullName>
    </recommendedName>
</protein>
<accession>A0ABY4YVV8</accession>
<dbReference type="PANTHER" id="PTHR13078">
    <property type="entry name" value="PEROXISOMAL MULTIFUNCTIONAL ENZYME TYPE 2-RELATED"/>
    <property type="match status" value="1"/>
</dbReference>
<dbReference type="EMBL" id="CP099489">
    <property type="protein sequence ID" value="USQ80508.1"/>
    <property type="molecule type" value="Genomic_DNA"/>
</dbReference>
<dbReference type="RefSeq" id="WP_252593883.1">
    <property type="nucleotide sequence ID" value="NZ_CP099489.1"/>
</dbReference>
<dbReference type="Proteomes" id="UP001056455">
    <property type="component" value="Chromosome"/>
</dbReference>
<keyword evidence="5" id="KW-1185">Reference proteome</keyword>
<dbReference type="InterPro" id="IPR002539">
    <property type="entry name" value="MaoC-like_dom"/>
</dbReference>
<evidence type="ECO:0000313" key="5">
    <source>
        <dbReference type="Proteomes" id="UP001056455"/>
    </source>
</evidence>
<evidence type="ECO:0000256" key="1">
    <source>
        <dbReference type="ARBA" id="ARBA00005254"/>
    </source>
</evidence>
<proteinExistence type="inferred from homology"/>
<comment type="similarity">
    <text evidence="1">Belongs to the enoyl-CoA hydratase/isomerase family.</text>
</comment>
<feature type="domain" description="MaoC-like" evidence="2">
    <location>
        <begin position="166"/>
        <end position="270"/>
    </location>
</feature>
<dbReference type="Pfam" id="PF01575">
    <property type="entry name" value="MaoC_dehydratas"/>
    <property type="match status" value="1"/>
</dbReference>
<evidence type="ECO:0000259" key="2">
    <source>
        <dbReference type="Pfam" id="PF01575"/>
    </source>
</evidence>
<dbReference type="SUPFAM" id="SSF54637">
    <property type="entry name" value="Thioesterase/thiol ester dehydrase-isomerase"/>
    <property type="match status" value="2"/>
</dbReference>
<dbReference type="InterPro" id="IPR054357">
    <property type="entry name" value="MFE-2_N"/>
</dbReference>
<reference evidence="4" key="1">
    <citation type="submission" date="2022-06" db="EMBL/GenBank/DDBJ databases">
        <title>Ornithinimicrobium HY1793.</title>
        <authorList>
            <person name="Huang Y."/>
        </authorList>
    </citation>
    <scope>NUCLEOTIDE SEQUENCE</scope>
    <source>
        <strain evidence="4">HY1793</strain>
    </source>
</reference>
<organism evidence="4 5">
    <name type="scientific">Ornithinimicrobium faecis</name>
    <dbReference type="NCBI Taxonomy" id="2934158"/>
    <lineage>
        <taxon>Bacteria</taxon>
        <taxon>Bacillati</taxon>
        <taxon>Actinomycetota</taxon>
        <taxon>Actinomycetes</taxon>
        <taxon>Micrococcales</taxon>
        <taxon>Ornithinimicrobiaceae</taxon>
        <taxon>Ornithinimicrobium</taxon>
    </lineage>
</organism>
<gene>
    <name evidence="4" type="ORF">NF556_02245</name>
</gene>
<dbReference type="Pfam" id="PF22622">
    <property type="entry name" value="MFE-2_hydrat-2_N"/>
    <property type="match status" value="1"/>
</dbReference>
<evidence type="ECO:0000259" key="3">
    <source>
        <dbReference type="Pfam" id="PF22622"/>
    </source>
</evidence>
<feature type="domain" description="Peroxisomal multifunctional enzyme type 2-like N-terminal" evidence="3">
    <location>
        <begin position="19"/>
        <end position="144"/>
    </location>
</feature>
<dbReference type="Gene3D" id="3.10.129.10">
    <property type="entry name" value="Hotdog Thioesterase"/>
    <property type="match status" value="1"/>
</dbReference>
<dbReference type="CDD" id="cd03448">
    <property type="entry name" value="HDE_HSD"/>
    <property type="match status" value="1"/>
</dbReference>